<protein>
    <submittedName>
        <fullName evidence="2">Uncharacterized protein</fullName>
    </submittedName>
</protein>
<accession>A0A1H9R3V8</accession>
<dbReference type="PROSITE" id="PS51257">
    <property type="entry name" value="PROKAR_LIPOPROTEIN"/>
    <property type="match status" value="1"/>
</dbReference>
<dbReference type="AlphaFoldDB" id="A0A1H9R3V8"/>
<keyword evidence="3" id="KW-1185">Reference proteome</keyword>
<evidence type="ECO:0000256" key="1">
    <source>
        <dbReference type="SAM" id="SignalP"/>
    </source>
</evidence>
<keyword evidence="1" id="KW-0732">Signal</keyword>
<feature type="signal peptide" evidence="1">
    <location>
        <begin position="1"/>
        <end position="23"/>
    </location>
</feature>
<sequence>MTIRKKPTVRPAMWRRAAGAVLAAGLLSAAAAGCAAASSPAATSPSEQRVQLASRSLPSYLPSGSTGNQLIAGTAATPAVSMQGVAVRVVLKDNSSVVTNVVGPDVDRTSGDPEASSVDCGFTLSFQQASAPIPLDLATVTATDDAGGIHHLELAPGQGAPPATINPGQTLTVKVHAWLPSGEGLIRWAPDGRHVAAVWDYIAEID</sequence>
<evidence type="ECO:0000313" key="3">
    <source>
        <dbReference type="Proteomes" id="UP000198815"/>
    </source>
</evidence>
<name>A0A1H9R3V8_9ACTN</name>
<dbReference type="Proteomes" id="UP000198815">
    <property type="component" value="Unassembled WGS sequence"/>
</dbReference>
<proteinExistence type="predicted"/>
<gene>
    <name evidence="2" type="ORF">SAMN05443377_10583</name>
</gene>
<dbReference type="EMBL" id="FOGZ01000005">
    <property type="protein sequence ID" value="SER66719.1"/>
    <property type="molecule type" value="Genomic_DNA"/>
</dbReference>
<dbReference type="OrthoDB" id="3235873at2"/>
<reference evidence="2 3" key="1">
    <citation type="submission" date="2016-10" db="EMBL/GenBank/DDBJ databases">
        <authorList>
            <person name="de Groot N.N."/>
        </authorList>
    </citation>
    <scope>NUCLEOTIDE SEQUENCE [LARGE SCALE GENOMIC DNA]</scope>
    <source>
        <strain evidence="2 3">DSM 16859</strain>
    </source>
</reference>
<dbReference type="RefSeq" id="WP_091968258.1">
    <property type="nucleotide sequence ID" value="NZ_FOGZ01000005.1"/>
</dbReference>
<organism evidence="2 3">
    <name type="scientific">Propionibacterium cyclohexanicum</name>
    <dbReference type="NCBI Taxonomy" id="64702"/>
    <lineage>
        <taxon>Bacteria</taxon>
        <taxon>Bacillati</taxon>
        <taxon>Actinomycetota</taxon>
        <taxon>Actinomycetes</taxon>
        <taxon>Propionibacteriales</taxon>
        <taxon>Propionibacteriaceae</taxon>
        <taxon>Propionibacterium</taxon>
    </lineage>
</organism>
<feature type="chain" id="PRO_5038551755" evidence="1">
    <location>
        <begin position="24"/>
        <end position="206"/>
    </location>
</feature>
<evidence type="ECO:0000313" key="2">
    <source>
        <dbReference type="EMBL" id="SER66719.1"/>
    </source>
</evidence>